<evidence type="ECO:0008006" key="3">
    <source>
        <dbReference type="Google" id="ProtNLM"/>
    </source>
</evidence>
<dbReference type="Proteomes" id="UP001501169">
    <property type="component" value="Unassembled WGS sequence"/>
</dbReference>
<evidence type="ECO:0000313" key="1">
    <source>
        <dbReference type="EMBL" id="GAA0558647.1"/>
    </source>
</evidence>
<keyword evidence="2" id="KW-1185">Reference proteome</keyword>
<dbReference type="EMBL" id="BAAAEO010000004">
    <property type="protein sequence ID" value="GAA0558647.1"/>
    <property type="molecule type" value="Genomic_DNA"/>
</dbReference>
<name>A0ABN1E3X1_9GAMM</name>
<evidence type="ECO:0000313" key="2">
    <source>
        <dbReference type="Proteomes" id="UP001501169"/>
    </source>
</evidence>
<protein>
    <recommendedName>
        <fullName evidence="3">Type 4 fimbrial biogenesis protein PilX N-terminal domain-containing protein</fullName>
    </recommendedName>
</protein>
<sequence>MTQMKGMVLVLALVFLLVMTLLVTASLLISQLSYKAALAGQQQLKVSQQALQQHFTQANALADDNAEPTEVMADCPAQYAGWSAGALRCEVFYLSTDTYSDNRQFYAGYSSIMLKQHLAVQDN</sequence>
<comment type="caution">
    <text evidence="1">The sequence shown here is derived from an EMBL/GenBank/DDBJ whole genome shotgun (WGS) entry which is preliminary data.</text>
</comment>
<proteinExistence type="predicted"/>
<gene>
    <name evidence="1" type="ORF">GCM10009098_28280</name>
</gene>
<dbReference type="RefSeq" id="WP_226767505.1">
    <property type="nucleotide sequence ID" value="NZ_BAAAEO010000004.1"/>
</dbReference>
<reference evidence="1 2" key="1">
    <citation type="journal article" date="2019" name="Int. J. Syst. Evol. Microbiol.">
        <title>The Global Catalogue of Microorganisms (GCM) 10K type strain sequencing project: providing services to taxonomists for standard genome sequencing and annotation.</title>
        <authorList>
            <consortium name="The Broad Institute Genomics Platform"/>
            <consortium name="The Broad Institute Genome Sequencing Center for Infectious Disease"/>
            <person name="Wu L."/>
            <person name="Ma J."/>
        </authorList>
    </citation>
    <scope>NUCLEOTIDE SEQUENCE [LARGE SCALE GENOMIC DNA]</scope>
    <source>
        <strain evidence="1 2">JCM 14331</strain>
    </source>
</reference>
<accession>A0ABN1E3X1</accession>
<organism evidence="1 2">
    <name type="scientific">Rheinheimera aquimaris</name>
    <dbReference type="NCBI Taxonomy" id="412437"/>
    <lineage>
        <taxon>Bacteria</taxon>
        <taxon>Pseudomonadati</taxon>
        <taxon>Pseudomonadota</taxon>
        <taxon>Gammaproteobacteria</taxon>
        <taxon>Chromatiales</taxon>
        <taxon>Chromatiaceae</taxon>
        <taxon>Rheinheimera</taxon>
    </lineage>
</organism>